<dbReference type="Pfam" id="PF00884">
    <property type="entry name" value="Sulfatase"/>
    <property type="match status" value="1"/>
</dbReference>
<dbReference type="Gene3D" id="3.40.720.10">
    <property type="entry name" value="Alkaline Phosphatase, subunit A"/>
    <property type="match status" value="1"/>
</dbReference>
<protein>
    <submittedName>
        <fullName evidence="5">Arylsulfatase</fullName>
        <ecNumber evidence="5">3.1.6.1</ecNumber>
    </submittedName>
</protein>
<keyword evidence="5" id="KW-0378">Hydrolase</keyword>
<keyword evidence="3" id="KW-0732">Signal</keyword>
<dbReference type="Gene3D" id="3.30.1120.10">
    <property type="match status" value="1"/>
</dbReference>
<evidence type="ECO:0000313" key="5">
    <source>
        <dbReference type="EMBL" id="MBB5348173.1"/>
    </source>
</evidence>
<feature type="domain" description="Sulfatase N-terminal" evidence="4">
    <location>
        <begin position="72"/>
        <end position="483"/>
    </location>
</feature>
<dbReference type="AlphaFoldDB" id="A0A840UTU5"/>
<comment type="caution">
    <text evidence="5">The sequence shown here is derived from an EMBL/GenBank/DDBJ whole genome shotgun (WGS) entry which is preliminary data.</text>
</comment>
<feature type="signal peptide" evidence="3">
    <location>
        <begin position="1"/>
        <end position="32"/>
    </location>
</feature>
<gene>
    <name evidence="5" type="ORF">HNQ81_001904</name>
</gene>
<dbReference type="CDD" id="cd16025">
    <property type="entry name" value="PAS_like"/>
    <property type="match status" value="1"/>
</dbReference>
<comment type="similarity">
    <text evidence="1">Belongs to the sulfatase family.</text>
</comment>
<feature type="modified residue" description="3-oxoalanine (Ser)" evidence="2">
    <location>
        <position position="118"/>
    </location>
</feature>
<sequence length="814" mass="89768">MKRQDKKFTHLKACATAGALLMGSLGTTSAHAAPDRTVLPIPEPSNPNSTVLDVRKATPPDRFEVKAPAGAPNVIIVLIDDLGFAGTSTYGGPIATPTFDRLASQGLIYNNFHTTAVSSPTRTAIKSGRNHHVNNMGGIIETGTAFPGNTGQIPNEVAPVAEMLRLNGYSTAAFGKWHETAAWEASVSGPFDRWPTRQGFDKFYGFLGGETNQWAPFIYDGTHQVELPEDPKYHFLTDMTDQSVAWVKYQKALTPDRPFFIYYAPGAVHAPHHVPQEWIDRWKGKFDQGWDKMRAEILARQIKLGIVPEGTKLAPKPEAIPDWDTLSADQKRLFARQFEVFAAFLEMTDHEVGRLLQAVKDTGQGDNTMVFYVAGDNGTSAEGGANGMFNEMTYFNGVPEKVEDMLKSVDKWGGPETYPHMAAGWAVALDTPYQWTKQVASDPGGTKVGMAVYWPKGIKSKGERRTQFHHVIDVAPTILEAAGLPEPKMVNGVQQRPMDGVSMAYSFNDAKAKDKHSTQYFEMFGNRAMYHEGWFARTIHKAPWEMKPRRPLTEDIWELYDTRNDFSLVNDLAAKNPEKLAELQALFMKEAEKNKALPLDDRVFERVNAELVNRPDLMAGRTSITLAEGMTGMTENVFLNIKNKSKIITAEVEVPEGKTANGIIIAQGGRFGGWALYVKDGTLAYAYNFLGLQSFTIAATEKLKPGRSTLRFDFAYDGGGLGKGGTGSLFVNDTKVAEGRVDRTQPMIFSADETADVGIDLATPVVESIGSEAKSKFTGRIPKVTVEVKEMKNAEKALENKLRTETTQKKVMAD</sequence>
<dbReference type="PANTHER" id="PTHR42693:SF43">
    <property type="entry name" value="BLL2667 PROTEIN"/>
    <property type="match status" value="1"/>
</dbReference>
<proteinExistence type="inferred from homology"/>
<organism evidence="5 6">
    <name type="scientific">Desulfoprunum benzoelyticum</name>
    <dbReference type="NCBI Taxonomy" id="1506996"/>
    <lineage>
        <taxon>Bacteria</taxon>
        <taxon>Pseudomonadati</taxon>
        <taxon>Thermodesulfobacteriota</taxon>
        <taxon>Desulfobulbia</taxon>
        <taxon>Desulfobulbales</taxon>
        <taxon>Desulfobulbaceae</taxon>
        <taxon>Desulfoprunum</taxon>
    </lineage>
</organism>
<comment type="PTM">
    <text evidence="2">The conversion to 3-oxoalanine (also known as C-formylglycine, FGly), of a serine or cysteine residue in prokaryotes and of a cysteine residue in eukaryotes, is critical for catalytic activity.</text>
</comment>
<feature type="chain" id="PRO_5032979835" evidence="3">
    <location>
        <begin position="33"/>
        <end position="814"/>
    </location>
</feature>
<dbReference type="GO" id="GO:0004065">
    <property type="term" value="F:arylsulfatase activity"/>
    <property type="evidence" value="ECO:0007669"/>
    <property type="project" value="UniProtKB-EC"/>
</dbReference>
<dbReference type="Proteomes" id="UP000539642">
    <property type="component" value="Unassembled WGS sequence"/>
</dbReference>
<dbReference type="InterPro" id="IPR000917">
    <property type="entry name" value="Sulfatase_N"/>
</dbReference>
<name>A0A840UTU5_9BACT</name>
<accession>A0A840UTU5</accession>
<dbReference type="InterPro" id="IPR017850">
    <property type="entry name" value="Alkaline_phosphatase_core_sf"/>
</dbReference>
<evidence type="ECO:0000256" key="1">
    <source>
        <dbReference type="ARBA" id="ARBA00008779"/>
    </source>
</evidence>
<evidence type="ECO:0000313" key="6">
    <source>
        <dbReference type="Proteomes" id="UP000539642"/>
    </source>
</evidence>
<dbReference type="SUPFAM" id="SSF53649">
    <property type="entry name" value="Alkaline phosphatase-like"/>
    <property type="match status" value="1"/>
</dbReference>
<evidence type="ECO:0000256" key="2">
    <source>
        <dbReference type="PIRSR" id="PIRSR600917-52"/>
    </source>
</evidence>
<dbReference type="PANTHER" id="PTHR42693">
    <property type="entry name" value="ARYLSULFATASE FAMILY MEMBER"/>
    <property type="match status" value="1"/>
</dbReference>
<dbReference type="EMBL" id="JACHEO010000009">
    <property type="protein sequence ID" value="MBB5348173.1"/>
    <property type="molecule type" value="Genomic_DNA"/>
</dbReference>
<dbReference type="EC" id="3.1.6.1" evidence="5"/>
<evidence type="ECO:0000259" key="4">
    <source>
        <dbReference type="Pfam" id="PF00884"/>
    </source>
</evidence>
<reference evidence="5 6" key="1">
    <citation type="submission" date="2020-08" db="EMBL/GenBank/DDBJ databases">
        <title>Genomic Encyclopedia of Type Strains, Phase IV (KMG-IV): sequencing the most valuable type-strain genomes for metagenomic binning, comparative biology and taxonomic classification.</title>
        <authorList>
            <person name="Goeker M."/>
        </authorList>
    </citation>
    <scope>NUCLEOTIDE SEQUENCE [LARGE SCALE GENOMIC DNA]</scope>
    <source>
        <strain evidence="5 6">DSM 28570</strain>
    </source>
</reference>
<keyword evidence="6" id="KW-1185">Reference proteome</keyword>
<dbReference type="InterPro" id="IPR050738">
    <property type="entry name" value="Sulfatase"/>
</dbReference>
<evidence type="ECO:0000256" key="3">
    <source>
        <dbReference type="SAM" id="SignalP"/>
    </source>
</evidence>